<dbReference type="EMBL" id="AFJL02000223">
    <property type="protein sequence ID" value="EMY02696.1"/>
    <property type="molecule type" value="Genomic_DNA"/>
</dbReference>
<reference evidence="1 2" key="1">
    <citation type="submission" date="2013-02" db="EMBL/GenBank/DDBJ databases">
        <authorList>
            <person name="Harkins D.M."/>
            <person name="Durkin A.S."/>
            <person name="Brinkac L.M."/>
            <person name="Haft D.H."/>
            <person name="Selengut J.D."/>
            <person name="Sanka R."/>
            <person name="DePew J."/>
            <person name="Purushe J."/>
            <person name="Whelen A.C."/>
            <person name="Vinetz J.M."/>
            <person name="Sutton G.G."/>
            <person name="Nierman W.C."/>
            <person name="Fouts D.E."/>
        </authorList>
    </citation>
    <scope>NUCLEOTIDE SEQUENCE [LARGE SCALE GENOMIC DNA]</scope>
    <source>
        <strain evidence="1 2">2002000626</strain>
    </source>
</reference>
<sequence length="55" mass="6510">MEPYFQIASEFEYTIFVITVENYHNGKNVHSIDDESLKKMASKYKIRLLPEILSE</sequence>
<dbReference type="Proteomes" id="UP000012329">
    <property type="component" value="Unassembled WGS sequence"/>
</dbReference>
<name>A0A829D3H9_LEPIR</name>
<proteinExistence type="predicted"/>
<comment type="caution">
    <text evidence="1">The sequence shown here is derived from an EMBL/GenBank/DDBJ whole genome shotgun (WGS) entry which is preliminary data.</text>
</comment>
<gene>
    <name evidence="1" type="ORF">LEP1GSC029_0101</name>
</gene>
<protein>
    <submittedName>
        <fullName evidence="1">Uncharacterized protein</fullName>
    </submittedName>
</protein>
<dbReference type="AlphaFoldDB" id="A0A829D3H9"/>
<evidence type="ECO:0000313" key="1">
    <source>
        <dbReference type="EMBL" id="EMY02696.1"/>
    </source>
</evidence>
<organism evidence="1 2">
    <name type="scientific">Leptospira interrogans str. 2002000626</name>
    <dbReference type="NCBI Taxonomy" id="996803"/>
    <lineage>
        <taxon>Bacteria</taxon>
        <taxon>Pseudomonadati</taxon>
        <taxon>Spirochaetota</taxon>
        <taxon>Spirochaetia</taxon>
        <taxon>Leptospirales</taxon>
        <taxon>Leptospiraceae</taxon>
        <taxon>Leptospira</taxon>
    </lineage>
</organism>
<evidence type="ECO:0000313" key="2">
    <source>
        <dbReference type="Proteomes" id="UP000012329"/>
    </source>
</evidence>
<accession>A0A829D3H9</accession>